<evidence type="ECO:0000313" key="2">
    <source>
        <dbReference type="EMBL" id="MBS7810938.1"/>
    </source>
</evidence>
<dbReference type="SUPFAM" id="SSF54427">
    <property type="entry name" value="NTF2-like"/>
    <property type="match status" value="1"/>
</dbReference>
<accession>A0ABS5QBY4</accession>
<proteinExistence type="predicted"/>
<dbReference type="InterPro" id="IPR037401">
    <property type="entry name" value="SnoaL-like"/>
</dbReference>
<protein>
    <submittedName>
        <fullName evidence="2">Nuclear transport factor 2 family protein</fullName>
    </submittedName>
</protein>
<reference evidence="2 3" key="1">
    <citation type="submission" date="2021-05" db="EMBL/GenBank/DDBJ databases">
        <title>Roseococcus sp. XZZS9, whole genome shotgun sequencing project.</title>
        <authorList>
            <person name="Zhao G."/>
            <person name="Shen L."/>
        </authorList>
    </citation>
    <scope>NUCLEOTIDE SEQUENCE [LARGE SCALE GENOMIC DNA]</scope>
    <source>
        <strain evidence="2 3">XZZS9</strain>
    </source>
</reference>
<evidence type="ECO:0000313" key="3">
    <source>
        <dbReference type="Proteomes" id="UP000766336"/>
    </source>
</evidence>
<dbReference type="Proteomes" id="UP000766336">
    <property type="component" value="Unassembled WGS sequence"/>
</dbReference>
<dbReference type="Gene3D" id="3.10.450.50">
    <property type="match status" value="1"/>
</dbReference>
<dbReference type="RefSeq" id="WP_213669520.1">
    <property type="nucleotide sequence ID" value="NZ_JAHCDA010000001.1"/>
</dbReference>
<evidence type="ECO:0000259" key="1">
    <source>
        <dbReference type="Pfam" id="PF12680"/>
    </source>
</evidence>
<name>A0ABS5QBY4_9PROT</name>
<dbReference type="InterPro" id="IPR011721">
    <property type="entry name" value="CHP02096"/>
</dbReference>
<comment type="caution">
    <text evidence="2">The sequence shown here is derived from an EMBL/GenBank/DDBJ whole genome shotgun (WGS) entry which is preliminary data.</text>
</comment>
<feature type="domain" description="SnoaL-like" evidence="1">
    <location>
        <begin position="6"/>
        <end position="117"/>
    </location>
</feature>
<dbReference type="CDD" id="cd00531">
    <property type="entry name" value="NTF2_like"/>
    <property type="match status" value="1"/>
</dbReference>
<dbReference type="Pfam" id="PF12680">
    <property type="entry name" value="SnoaL_2"/>
    <property type="match status" value="1"/>
</dbReference>
<dbReference type="EMBL" id="JAHCDA010000001">
    <property type="protein sequence ID" value="MBS7810938.1"/>
    <property type="molecule type" value="Genomic_DNA"/>
</dbReference>
<dbReference type="InterPro" id="IPR032710">
    <property type="entry name" value="NTF2-like_dom_sf"/>
</dbReference>
<gene>
    <name evidence="2" type="ORF">KHU32_08310</name>
</gene>
<organism evidence="2 3">
    <name type="scientific">Roseococcus pinisoli</name>
    <dbReference type="NCBI Taxonomy" id="2835040"/>
    <lineage>
        <taxon>Bacteria</taxon>
        <taxon>Pseudomonadati</taxon>
        <taxon>Pseudomonadota</taxon>
        <taxon>Alphaproteobacteria</taxon>
        <taxon>Acetobacterales</taxon>
        <taxon>Roseomonadaceae</taxon>
        <taxon>Roseococcus</taxon>
    </lineage>
</organism>
<dbReference type="NCBIfam" id="TIGR02096">
    <property type="entry name" value="ketosteroid isomerase-related protein"/>
    <property type="match status" value="1"/>
</dbReference>
<sequence length="136" mass="15119">MSETLIRRYYAAFNAGDWAGMLDCLTDDVAHDVNQGPRETGRDAFRAFLGRMEASYREQVEDLVVMATPDGRRAAAEFTIHGTYLAADAGLPPAQGQSYVLPVGAFFAIRDGRIARVTNYYNLENWLAQVRIPQGE</sequence>
<keyword evidence="3" id="KW-1185">Reference proteome</keyword>